<keyword evidence="2" id="KW-1185">Reference proteome</keyword>
<dbReference type="AlphaFoldDB" id="A0A0C2RXH7"/>
<dbReference type="EMBL" id="KN818582">
    <property type="protein sequence ID" value="KIL55000.1"/>
    <property type="molecule type" value="Genomic_DNA"/>
</dbReference>
<dbReference type="HOGENOM" id="CLU_007337_1_0_1"/>
<dbReference type="STRING" id="946122.A0A0C2RXH7"/>
<name>A0A0C2RXH7_AMAMK</name>
<organism evidence="1 2">
    <name type="scientific">Amanita muscaria (strain Koide BX008)</name>
    <dbReference type="NCBI Taxonomy" id="946122"/>
    <lineage>
        <taxon>Eukaryota</taxon>
        <taxon>Fungi</taxon>
        <taxon>Dikarya</taxon>
        <taxon>Basidiomycota</taxon>
        <taxon>Agaricomycotina</taxon>
        <taxon>Agaricomycetes</taxon>
        <taxon>Agaricomycetidae</taxon>
        <taxon>Agaricales</taxon>
        <taxon>Pluteineae</taxon>
        <taxon>Amanitaceae</taxon>
        <taxon>Amanita</taxon>
    </lineage>
</organism>
<dbReference type="Proteomes" id="UP000054549">
    <property type="component" value="Unassembled WGS sequence"/>
</dbReference>
<gene>
    <name evidence="1" type="ORF">M378DRAFT_18329</name>
</gene>
<proteinExistence type="predicted"/>
<sequence>MTGCPFFIAAPNLLHRIRNPPIEVEQLDPISHLSFNIFIALANGSQQMYNNIKEALQRYDNRIVLDSYFIVKSRMERMTGVFKVMADMCTNGCIAYTGPFSHLEACSVCNEPRYLEHTSTCKKKKPRKQFTTIPLASQVQAQWLSCEGAECMCYLTQKTAEILRNTDIDNNIVINSYKDICHGSDYLEAVLEGRMQEDDTVVMFSLDGAQLYRDKESNCWFFIWILLNLSPEIRYKKKYILPGGFIPGPNKPGNLESFLLPSFRHLSALQKGGTTSLGQFTMQMNSHPPFFPLWDS</sequence>
<protein>
    <submittedName>
        <fullName evidence="1">Uncharacterized protein</fullName>
    </submittedName>
</protein>
<evidence type="ECO:0000313" key="1">
    <source>
        <dbReference type="EMBL" id="KIL55000.1"/>
    </source>
</evidence>
<accession>A0A0C2RXH7</accession>
<reference evidence="1 2" key="1">
    <citation type="submission" date="2014-04" db="EMBL/GenBank/DDBJ databases">
        <title>Evolutionary Origins and Diversification of the Mycorrhizal Mutualists.</title>
        <authorList>
            <consortium name="DOE Joint Genome Institute"/>
            <consortium name="Mycorrhizal Genomics Consortium"/>
            <person name="Kohler A."/>
            <person name="Kuo A."/>
            <person name="Nagy L.G."/>
            <person name="Floudas D."/>
            <person name="Copeland A."/>
            <person name="Barry K.W."/>
            <person name="Cichocki N."/>
            <person name="Veneault-Fourrey C."/>
            <person name="LaButti K."/>
            <person name="Lindquist E.A."/>
            <person name="Lipzen A."/>
            <person name="Lundell T."/>
            <person name="Morin E."/>
            <person name="Murat C."/>
            <person name="Riley R."/>
            <person name="Ohm R."/>
            <person name="Sun H."/>
            <person name="Tunlid A."/>
            <person name="Henrissat B."/>
            <person name="Grigoriev I.V."/>
            <person name="Hibbett D.S."/>
            <person name="Martin F."/>
        </authorList>
    </citation>
    <scope>NUCLEOTIDE SEQUENCE [LARGE SCALE GENOMIC DNA]</scope>
    <source>
        <strain evidence="1 2">Koide BX008</strain>
    </source>
</reference>
<dbReference type="InParanoid" id="A0A0C2RXH7"/>
<evidence type="ECO:0000313" key="2">
    <source>
        <dbReference type="Proteomes" id="UP000054549"/>
    </source>
</evidence>
<dbReference type="OrthoDB" id="2742740at2759"/>